<dbReference type="EMBL" id="JAIWYP010000004">
    <property type="protein sequence ID" value="KAH3835615.1"/>
    <property type="molecule type" value="Genomic_DNA"/>
</dbReference>
<gene>
    <name evidence="1" type="ORF">DPMN_108970</name>
</gene>
<keyword evidence="2" id="KW-1185">Reference proteome</keyword>
<reference evidence="1" key="2">
    <citation type="submission" date="2020-11" db="EMBL/GenBank/DDBJ databases">
        <authorList>
            <person name="McCartney M.A."/>
            <person name="Auch B."/>
            <person name="Kono T."/>
            <person name="Mallez S."/>
            <person name="Becker A."/>
            <person name="Gohl D.M."/>
            <person name="Silverstein K.A.T."/>
            <person name="Koren S."/>
            <person name="Bechman K.B."/>
            <person name="Herman A."/>
            <person name="Abrahante J.E."/>
            <person name="Garbe J."/>
        </authorList>
    </citation>
    <scope>NUCLEOTIDE SEQUENCE</scope>
    <source>
        <strain evidence="1">Duluth1</strain>
        <tissue evidence="1">Whole animal</tissue>
    </source>
</reference>
<dbReference type="InterPro" id="IPR049547">
    <property type="entry name" value="WDR93_beta-prop"/>
</dbReference>
<evidence type="ECO:0000313" key="2">
    <source>
        <dbReference type="Proteomes" id="UP000828390"/>
    </source>
</evidence>
<proteinExistence type="predicted"/>
<name>A0A9D4K9U0_DREPO</name>
<accession>A0A9D4K9U0</accession>
<organism evidence="1 2">
    <name type="scientific">Dreissena polymorpha</name>
    <name type="common">Zebra mussel</name>
    <name type="synonym">Mytilus polymorpha</name>
    <dbReference type="NCBI Taxonomy" id="45954"/>
    <lineage>
        <taxon>Eukaryota</taxon>
        <taxon>Metazoa</taxon>
        <taxon>Spiralia</taxon>
        <taxon>Lophotrochozoa</taxon>
        <taxon>Mollusca</taxon>
        <taxon>Bivalvia</taxon>
        <taxon>Autobranchia</taxon>
        <taxon>Heteroconchia</taxon>
        <taxon>Euheterodonta</taxon>
        <taxon>Imparidentia</taxon>
        <taxon>Neoheterodontei</taxon>
        <taxon>Myida</taxon>
        <taxon>Dreissenoidea</taxon>
        <taxon>Dreissenidae</taxon>
        <taxon>Dreissena</taxon>
    </lineage>
</organism>
<dbReference type="Pfam" id="PF21030">
    <property type="entry name" value="WDR93"/>
    <property type="match status" value="1"/>
</dbReference>
<comment type="caution">
    <text evidence="1">The sequence shown here is derived from an EMBL/GenBank/DDBJ whole genome shotgun (WGS) entry which is preliminary data.</text>
</comment>
<reference evidence="1" key="1">
    <citation type="journal article" date="2019" name="bioRxiv">
        <title>The Genome of the Zebra Mussel, Dreissena polymorpha: A Resource for Invasive Species Research.</title>
        <authorList>
            <person name="McCartney M.A."/>
            <person name="Auch B."/>
            <person name="Kono T."/>
            <person name="Mallez S."/>
            <person name="Zhang Y."/>
            <person name="Obille A."/>
            <person name="Becker A."/>
            <person name="Abrahante J.E."/>
            <person name="Garbe J."/>
            <person name="Badalamenti J.P."/>
            <person name="Herman A."/>
            <person name="Mangelson H."/>
            <person name="Liachko I."/>
            <person name="Sullivan S."/>
            <person name="Sone E.D."/>
            <person name="Koren S."/>
            <person name="Silverstein K.A.T."/>
            <person name="Beckman K.B."/>
            <person name="Gohl D.M."/>
        </authorList>
    </citation>
    <scope>NUCLEOTIDE SEQUENCE</scope>
    <source>
        <strain evidence="1">Duluth1</strain>
        <tissue evidence="1">Whole animal</tissue>
    </source>
</reference>
<dbReference type="AlphaFoldDB" id="A0A9D4K9U0"/>
<protein>
    <submittedName>
        <fullName evidence="1">Uncharacterized protein</fullName>
    </submittedName>
</protein>
<sequence>MVTFSVGGGQDIWLEIYKLPRDTWVTDLETIVTALKKKEEKEKRDEATSEVTH</sequence>
<evidence type="ECO:0000313" key="1">
    <source>
        <dbReference type="EMBL" id="KAH3835615.1"/>
    </source>
</evidence>
<dbReference type="Proteomes" id="UP000828390">
    <property type="component" value="Unassembled WGS sequence"/>
</dbReference>